<protein>
    <submittedName>
        <fullName evidence="2">Uncharacterized protein</fullName>
    </submittedName>
</protein>
<feature type="region of interest" description="Disordered" evidence="1">
    <location>
        <begin position="1"/>
        <end position="20"/>
    </location>
</feature>
<proteinExistence type="predicted"/>
<evidence type="ECO:0000256" key="1">
    <source>
        <dbReference type="SAM" id="MobiDB-lite"/>
    </source>
</evidence>
<dbReference type="Proteomes" id="UP001356428">
    <property type="component" value="Plasmid unnamed1"/>
</dbReference>
<geneLocation type="plasmid" evidence="2 3">
    <name>unnamed1</name>
</geneLocation>
<evidence type="ECO:0000313" key="3">
    <source>
        <dbReference type="Proteomes" id="UP001356428"/>
    </source>
</evidence>
<keyword evidence="2" id="KW-0614">Plasmid</keyword>
<evidence type="ECO:0000313" key="2">
    <source>
        <dbReference type="EMBL" id="WSB12628.1"/>
    </source>
</evidence>
<organism evidence="2 3">
    <name type="scientific">Streptomyces cyaneofuscatus</name>
    <dbReference type="NCBI Taxonomy" id="66883"/>
    <lineage>
        <taxon>Bacteria</taxon>
        <taxon>Bacillati</taxon>
        <taxon>Actinomycetota</taxon>
        <taxon>Actinomycetes</taxon>
        <taxon>Kitasatosporales</taxon>
        <taxon>Streptomycetaceae</taxon>
        <taxon>Streptomyces</taxon>
    </lineage>
</organism>
<name>A0ABZ1F8W0_9ACTN</name>
<feature type="compositionally biased region" description="Basic and acidic residues" evidence="1">
    <location>
        <begin position="1"/>
        <end position="10"/>
    </location>
</feature>
<keyword evidence="3" id="KW-1185">Reference proteome</keyword>
<accession>A0ABZ1F8W0</accession>
<reference evidence="2 3" key="1">
    <citation type="submission" date="2022-10" db="EMBL/GenBank/DDBJ databases">
        <title>The complete genomes of actinobacterial strains from the NBC collection.</title>
        <authorList>
            <person name="Joergensen T.S."/>
            <person name="Alvarez Arevalo M."/>
            <person name="Sterndorff E.B."/>
            <person name="Faurdal D."/>
            <person name="Vuksanovic O."/>
            <person name="Mourched A.-S."/>
            <person name="Charusanti P."/>
            <person name="Shaw S."/>
            <person name="Blin K."/>
            <person name="Weber T."/>
        </authorList>
    </citation>
    <scope>NUCLEOTIDE SEQUENCE [LARGE SCALE GENOMIC DNA]</scope>
    <source>
        <strain evidence="2 3">NBC 01792</strain>
        <plasmid evidence="2 3">unnamed1</plasmid>
    </source>
</reference>
<sequence length="523" mass="57865">MSHPSDEGHATENVATVPQPRAEELERVVIDVTDEPTGVTEVTRALQSGAIAEVYLRGRRPVWIGDGDDGPFIEEITKDALTLALHEHAEVFKMRKTGPAPVLLPTRVAAVVLARNNWKLPRLKGITTVPLLSPDGKLHLREGYNPATGWFYSPQIRIKDVPENPTQEQIADAQELVVGRMLGDFPWMASSDLAQFVGALFIPLLRSMIPDPTPLWCITATNPGSGKSLLSRIMGDLFGIKTASWGSDNGEQRKVITSVLMESGHPVTVFDNVPSGHTLRYPVMSELITSQIWGDRVLGKSEMANIPNNMLWIANGNNLTVGDDLARRTIWVRLNPEVKPDTRDPSAFAAGDLNEWLQLHTAEVLHALLTLLCGWVSAGMPKSDHHMASFGAWPRTLGGILNWMCLPGWLADREAQMEDADEDSMEWAAFLSVWHDELGTKEYTSQNLVDFAFASATGMSAASSLSSVMPTNGDKIPNSKQLGKWLRARQGRFFSGYRILARRDARQKINYWRVEGPKNPPQQ</sequence>
<dbReference type="RefSeq" id="WP_326707962.1">
    <property type="nucleotide sequence ID" value="NZ_CP109084.1"/>
</dbReference>
<gene>
    <name evidence="2" type="ORF">OG849_35475</name>
</gene>
<dbReference type="EMBL" id="CP109084">
    <property type="protein sequence ID" value="WSB12628.1"/>
    <property type="molecule type" value="Genomic_DNA"/>
</dbReference>